<name>S4Y4Y0_SORCE</name>
<sequence>MFLGSVTTATRFIRPLQAGHSRTSIANVRRKSSAQLSAHMFGRRVVTSKLYERDGTGRARGLVIAAMSAST</sequence>
<gene>
    <name evidence="1" type="ORF">SCE1572_41780</name>
</gene>
<dbReference type="Proteomes" id="UP000014803">
    <property type="component" value="Chromosome"/>
</dbReference>
<protein>
    <submittedName>
        <fullName evidence="1">Uncharacterized protein</fullName>
    </submittedName>
</protein>
<dbReference type="AlphaFoldDB" id="S4Y4Y0"/>
<evidence type="ECO:0000313" key="2">
    <source>
        <dbReference type="Proteomes" id="UP000014803"/>
    </source>
</evidence>
<dbReference type="KEGG" id="scu:SCE1572_41780"/>
<dbReference type="STRING" id="1254432.SCE1572_41780"/>
<evidence type="ECO:0000313" key="1">
    <source>
        <dbReference type="EMBL" id="AGP40467.1"/>
    </source>
</evidence>
<reference evidence="1 2" key="1">
    <citation type="journal article" date="2013" name="Sci. Rep.">
        <title>Extraordinary expansion of a Sorangium cellulosum genome from an alkaline milieu.</title>
        <authorList>
            <person name="Han K."/>
            <person name="Li Z.F."/>
            <person name="Peng R."/>
            <person name="Zhu L.P."/>
            <person name="Zhou T."/>
            <person name="Wang L.G."/>
            <person name="Li S.G."/>
            <person name="Zhang X.B."/>
            <person name="Hu W."/>
            <person name="Wu Z.H."/>
            <person name="Qin N."/>
            <person name="Li Y.Z."/>
        </authorList>
    </citation>
    <scope>NUCLEOTIDE SEQUENCE [LARGE SCALE GENOMIC DNA]</scope>
    <source>
        <strain evidence="1 2">So0157-2</strain>
    </source>
</reference>
<dbReference type="EMBL" id="CP003969">
    <property type="protein sequence ID" value="AGP40467.1"/>
    <property type="molecule type" value="Genomic_DNA"/>
</dbReference>
<dbReference type="HOGENOM" id="CLU_2737919_0_0_7"/>
<organism evidence="1 2">
    <name type="scientific">Sorangium cellulosum So0157-2</name>
    <dbReference type="NCBI Taxonomy" id="1254432"/>
    <lineage>
        <taxon>Bacteria</taxon>
        <taxon>Pseudomonadati</taxon>
        <taxon>Myxococcota</taxon>
        <taxon>Polyangia</taxon>
        <taxon>Polyangiales</taxon>
        <taxon>Polyangiaceae</taxon>
        <taxon>Sorangium</taxon>
    </lineage>
</organism>
<proteinExistence type="predicted"/>
<accession>S4Y4Y0</accession>